<dbReference type="AlphaFoldDB" id="A0A154V294"/>
<feature type="compositionally biased region" description="Basic and acidic residues" evidence="1">
    <location>
        <begin position="63"/>
        <end position="76"/>
    </location>
</feature>
<sequence>MQVILDSLQARTRDVAKQQTPAETPSETTAPAGAEGRTADGKKGPTPTRREREAANLRPLVPQDRKLAAQQSKEKAREARARANAGMAAGDERYLPVRDKGPQKRYARDVVDARWSVGELLLPVMGVVVVLTFVLPTNMATIPLLSIYAFVLAAIVDAYLTGRRVRAAITTRVGADRVERGIRWYTGMRTIQMRPMRLPKPQVKRREKITFG</sequence>
<feature type="compositionally biased region" description="Basic and acidic residues" evidence="1">
    <location>
        <begin position="37"/>
        <end position="55"/>
    </location>
</feature>
<dbReference type="Pfam" id="PF11241">
    <property type="entry name" value="DUF3043"/>
    <property type="match status" value="1"/>
</dbReference>
<dbReference type="EMBL" id="LQXA01000023">
    <property type="protein sequence ID" value="KZC95488.1"/>
    <property type="molecule type" value="Genomic_DNA"/>
</dbReference>
<dbReference type="InterPro" id="IPR021403">
    <property type="entry name" value="DUF3043"/>
</dbReference>
<keyword evidence="2" id="KW-0472">Membrane</keyword>
<organism evidence="3 4">
    <name type="scientific">Clavibacter tessellarius</name>
    <dbReference type="NCBI Taxonomy" id="31965"/>
    <lineage>
        <taxon>Bacteria</taxon>
        <taxon>Bacillati</taxon>
        <taxon>Actinomycetota</taxon>
        <taxon>Actinomycetes</taxon>
        <taxon>Micrococcales</taxon>
        <taxon>Microbacteriaceae</taxon>
        <taxon>Clavibacter</taxon>
    </lineage>
</organism>
<evidence type="ECO:0000313" key="3">
    <source>
        <dbReference type="EMBL" id="KZC95488.1"/>
    </source>
</evidence>
<protein>
    <recommendedName>
        <fullName evidence="5">DUF3043 domain-containing protein</fullName>
    </recommendedName>
</protein>
<evidence type="ECO:0008006" key="5">
    <source>
        <dbReference type="Google" id="ProtNLM"/>
    </source>
</evidence>
<comment type="caution">
    <text evidence="3">The sequence shown here is derived from an EMBL/GenBank/DDBJ whole genome shotgun (WGS) entry which is preliminary data.</text>
</comment>
<feature type="compositionally biased region" description="Low complexity" evidence="1">
    <location>
        <begin position="20"/>
        <end position="35"/>
    </location>
</feature>
<dbReference type="STRING" id="31965.AWH51_07555"/>
<proteinExistence type="predicted"/>
<gene>
    <name evidence="3" type="ORF">AWH51_07555</name>
</gene>
<accession>A0A154V294</accession>
<dbReference type="Proteomes" id="UP000076218">
    <property type="component" value="Unassembled WGS sequence"/>
</dbReference>
<feature type="region of interest" description="Disordered" evidence="1">
    <location>
        <begin position="1"/>
        <end position="76"/>
    </location>
</feature>
<evidence type="ECO:0000256" key="1">
    <source>
        <dbReference type="SAM" id="MobiDB-lite"/>
    </source>
</evidence>
<feature type="transmembrane region" description="Helical" evidence="2">
    <location>
        <begin position="115"/>
        <end position="135"/>
    </location>
</feature>
<name>A0A154V294_9MICO</name>
<keyword evidence="2" id="KW-0812">Transmembrane</keyword>
<reference evidence="3 4" key="1">
    <citation type="submission" date="2016-01" db="EMBL/GenBank/DDBJ databases">
        <title>Draft genome sequence of Clavibacter michiganensis subsp. tessellarius DOAB 609.</title>
        <authorList>
            <person name="Tambong J.T."/>
        </authorList>
    </citation>
    <scope>NUCLEOTIDE SEQUENCE [LARGE SCALE GENOMIC DNA]</scope>
    <source>
        <strain evidence="3 4">DOAB 609</strain>
    </source>
</reference>
<feature type="transmembrane region" description="Helical" evidence="2">
    <location>
        <begin position="141"/>
        <end position="160"/>
    </location>
</feature>
<evidence type="ECO:0000256" key="2">
    <source>
        <dbReference type="SAM" id="Phobius"/>
    </source>
</evidence>
<keyword evidence="2" id="KW-1133">Transmembrane helix</keyword>
<evidence type="ECO:0000313" key="4">
    <source>
        <dbReference type="Proteomes" id="UP000076218"/>
    </source>
</evidence>